<dbReference type="AlphaFoldDB" id="A0A7W7HK09"/>
<evidence type="ECO:0000313" key="3">
    <source>
        <dbReference type="Proteomes" id="UP000590511"/>
    </source>
</evidence>
<comment type="caution">
    <text evidence="2">The sequence shown here is derived from an EMBL/GenBank/DDBJ whole genome shotgun (WGS) entry which is preliminary data.</text>
</comment>
<feature type="region of interest" description="Disordered" evidence="1">
    <location>
        <begin position="1"/>
        <end position="31"/>
    </location>
</feature>
<gene>
    <name evidence="2" type="ORF">BJ964_006134</name>
</gene>
<evidence type="ECO:0000313" key="2">
    <source>
        <dbReference type="EMBL" id="MBB4751973.1"/>
    </source>
</evidence>
<protein>
    <submittedName>
        <fullName evidence="2">Uncharacterized protein</fullName>
    </submittedName>
</protein>
<proteinExistence type="predicted"/>
<name>A0A7W7HK09_9ACTN</name>
<organism evidence="2 3">
    <name type="scientific">Actinoplanes lobatus</name>
    <dbReference type="NCBI Taxonomy" id="113568"/>
    <lineage>
        <taxon>Bacteria</taxon>
        <taxon>Bacillati</taxon>
        <taxon>Actinomycetota</taxon>
        <taxon>Actinomycetes</taxon>
        <taxon>Micromonosporales</taxon>
        <taxon>Micromonosporaceae</taxon>
        <taxon>Actinoplanes</taxon>
    </lineage>
</organism>
<evidence type="ECO:0000256" key="1">
    <source>
        <dbReference type="SAM" id="MobiDB-lite"/>
    </source>
</evidence>
<sequence length="83" mass="9038">MMRAKSGEARTDPVREDQMAHNTQHHVPRIDDTATGSTLHEQAEAVAVPDFDHLEQMITGVAAGLTDRPAHERTYGPAARPAP</sequence>
<dbReference type="Proteomes" id="UP000590511">
    <property type="component" value="Unassembled WGS sequence"/>
</dbReference>
<feature type="region of interest" description="Disordered" evidence="1">
    <location>
        <begin position="62"/>
        <end position="83"/>
    </location>
</feature>
<dbReference type="EMBL" id="JACHNC010000001">
    <property type="protein sequence ID" value="MBB4751973.1"/>
    <property type="molecule type" value="Genomic_DNA"/>
</dbReference>
<feature type="compositionally biased region" description="Basic and acidic residues" evidence="1">
    <location>
        <begin position="1"/>
        <end position="19"/>
    </location>
</feature>
<reference evidence="2 3" key="1">
    <citation type="submission" date="2020-08" db="EMBL/GenBank/DDBJ databases">
        <title>Sequencing the genomes of 1000 actinobacteria strains.</title>
        <authorList>
            <person name="Klenk H.-P."/>
        </authorList>
    </citation>
    <scope>NUCLEOTIDE SEQUENCE [LARGE SCALE GENOMIC DNA]</scope>
    <source>
        <strain evidence="2 3">DSM 43150</strain>
    </source>
</reference>
<dbReference type="RefSeq" id="WP_188123914.1">
    <property type="nucleotide sequence ID" value="NZ_BOMP01000124.1"/>
</dbReference>
<accession>A0A7W7HK09</accession>